<proteinExistence type="predicted"/>
<keyword evidence="1" id="KW-0812">Transmembrane</keyword>
<keyword evidence="1" id="KW-1133">Transmembrane helix</keyword>
<organism evidence="2 3">
    <name type="scientific">Lentithecium fluviatile CBS 122367</name>
    <dbReference type="NCBI Taxonomy" id="1168545"/>
    <lineage>
        <taxon>Eukaryota</taxon>
        <taxon>Fungi</taxon>
        <taxon>Dikarya</taxon>
        <taxon>Ascomycota</taxon>
        <taxon>Pezizomycotina</taxon>
        <taxon>Dothideomycetes</taxon>
        <taxon>Pleosporomycetidae</taxon>
        <taxon>Pleosporales</taxon>
        <taxon>Massarineae</taxon>
        <taxon>Lentitheciaceae</taxon>
        <taxon>Lentithecium</taxon>
    </lineage>
</organism>
<keyword evidence="1" id="KW-0472">Membrane</keyword>
<evidence type="ECO:0000313" key="3">
    <source>
        <dbReference type="Proteomes" id="UP000799291"/>
    </source>
</evidence>
<evidence type="ECO:0000313" key="2">
    <source>
        <dbReference type="EMBL" id="KAF2679427.1"/>
    </source>
</evidence>
<reference evidence="2" key="1">
    <citation type="journal article" date="2020" name="Stud. Mycol.">
        <title>101 Dothideomycetes genomes: a test case for predicting lifestyles and emergence of pathogens.</title>
        <authorList>
            <person name="Haridas S."/>
            <person name="Albert R."/>
            <person name="Binder M."/>
            <person name="Bloem J."/>
            <person name="Labutti K."/>
            <person name="Salamov A."/>
            <person name="Andreopoulos B."/>
            <person name="Baker S."/>
            <person name="Barry K."/>
            <person name="Bills G."/>
            <person name="Bluhm B."/>
            <person name="Cannon C."/>
            <person name="Castanera R."/>
            <person name="Culley D."/>
            <person name="Daum C."/>
            <person name="Ezra D."/>
            <person name="Gonzalez J."/>
            <person name="Henrissat B."/>
            <person name="Kuo A."/>
            <person name="Liang C."/>
            <person name="Lipzen A."/>
            <person name="Lutzoni F."/>
            <person name="Magnuson J."/>
            <person name="Mondo S."/>
            <person name="Nolan M."/>
            <person name="Ohm R."/>
            <person name="Pangilinan J."/>
            <person name="Park H.-J."/>
            <person name="Ramirez L."/>
            <person name="Alfaro M."/>
            <person name="Sun H."/>
            <person name="Tritt A."/>
            <person name="Yoshinaga Y."/>
            <person name="Zwiers L.-H."/>
            <person name="Turgeon B."/>
            <person name="Goodwin S."/>
            <person name="Spatafora J."/>
            <person name="Crous P."/>
            <person name="Grigoriev I."/>
        </authorList>
    </citation>
    <scope>NUCLEOTIDE SEQUENCE</scope>
    <source>
        <strain evidence="2">CBS 122367</strain>
    </source>
</reference>
<dbReference type="AlphaFoldDB" id="A0A6G1IMF5"/>
<feature type="transmembrane region" description="Helical" evidence="1">
    <location>
        <begin position="45"/>
        <end position="66"/>
    </location>
</feature>
<gene>
    <name evidence="2" type="ORF">K458DRAFT_435056</name>
</gene>
<accession>A0A6G1IMF5</accession>
<dbReference type="EMBL" id="MU005603">
    <property type="protein sequence ID" value="KAF2679427.1"/>
    <property type="molecule type" value="Genomic_DNA"/>
</dbReference>
<keyword evidence="3" id="KW-1185">Reference proteome</keyword>
<evidence type="ECO:0000256" key="1">
    <source>
        <dbReference type="SAM" id="Phobius"/>
    </source>
</evidence>
<protein>
    <submittedName>
        <fullName evidence="2">Uncharacterized protein</fullName>
    </submittedName>
</protein>
<sequence length="83" mass="8820">MSALIQTHAAKMARALNDPNTAAELLHLVARKSKKGKAKIKGGTIAGIVIAIIVIVIVVAIILILLKRRKQKRLAAPQGVHSV</sequence>
<dbReference type="Proteomes" id="UP000799291">
    <property type="component" value="Unassembled WGS sequence"/>
</dbReference>
<name>A0A6G1IMF5_9PLEO</name>